<dbReference type="AlphaFoldDB" id="A0A8T0E244"/>
<sequence length="72" mass="7759">MMLKCLAFLLLLAVVGAASSDSMENFLSLFTQVACGDGFYSEFNQAIQACGKCIRLTCSTQKVDPLQCGIRS</sequence>
<feature type="chain" id="PRO_5035884773" evidence="1">
    <location>
        <begin position="18"/>
        <end position="72"/>
    </location>
</feature>
<gene>
    <name evidence="2" type="ORF">HNY73_022095</name>
</gene>
<accession>A0A8T0E244</accession>
<comment type="caution">
    <text evidence="2">The sequence shown here is derived from an EMBL/GenBank/DDBJ whole genome shotgun (WGS) entry which is preliminary data.</text>
</comment>
<name>A0A8T0E244_ARGBR</name>
<dbReference type="Proteomes" id="UP000807504">
    <property type="component" value="Unassembled WGS sequence"/>
</dbReference>
<organism evidence="2 3">
    <name type="scientific">Argiope bruennichi</name>
    <name type="common">Wasp spider</name>
    <name type="synonym">Aranea bruennichi</name>
    <dbReference type="NCBI Taxonomy" id="94029"/>
    <lineage>
        <taxon>Eukaryota</taxon>
        <taxon>Metazoa</taxon>
        <taxon>Ecdysozoa</taxon>
        <taxon>Arthropoda</taxon>
        <taxon>Chelicerata</taxon>
        <taxon>Arachnida</taxon>
        <taxon>Araneae</taxon>
        <taxon>Araneomorphae</taxon>
        <taxon>Entelegynae</taxon>
        <taxon>Araneoidea</taxon>
        <taxon>Araneidae</taxon>
        <taxon>Argiope</taxon>
    </lineage>
</organism>
<proteinExistence type="predicted"/>
<evidence type="ECO:0000256" key="1">
    <source>
        <dbReference type="SAM" id="SignalP"/>
    </source>
</evidence>
<evidence type="ECO:0000313" key="2">
    <source>
        <dbReference type="EMBL" id="KAF8763971.1"/>
    </source>
</evidence>
<keyword evidence="3" id="KW-1185">Reference proteome</keyword>
<dbReference type="EMBL" id="JABXBU010002231">
    <property type="protein sequence ID" value="KAF8763971.1"/>
    <property type="molecule type" value="Genomic_DNA"/>
</dbReference>
<keyword evidence="1" id="KW-0732">Signal</keyword>
<reference evidence="2" key="2">
    <citation type="submission" date="2020-06" db="EMBL/GenBank/DDBJ databases">
        <authorList>
            <person name="Sheffer M."/>
        </authorList>
    </citation>
    <scope>NUCLEOTIDE SEQUENCE</scope>
</reference>
<feature type="signal peptide" evidence="1">
    <location>
        <begin position="1"/>
        <end position="17"/>
    </location>
</feature>
<reference evidence="2" key="1">
    <citation type="journal article" date="2020" name="bioRxiv">
        <title>Chromosome-level reference genome of the European wasp spider Argiope bruennichi: a resource for studies on range expansion and evolutionary adaptation.</title>
        <authorList>
            <person name="Sheffer M.M."/>
            <person name="Hoppe A."/>
            <person name="Krehenwinkel H."/>
            <person name="Uhl G."/>
            <person name="Kuss A.W."/>
            <person name="Jensen L."/>
            <person name="Jensen C."/>
            <person name="Gillespie R.G."/>
            <person name="Hoff K.J."/>
            <person name="Prost S."/>
        </authorList>
    </citation>
    <scope>NUCLEOTIDE SEQUENCE</scope>
</reference>
<evidence type="ECO:0000313" key="3">
    <source>
        <dbReference type="Proteomes" id="UP000807504"/>
    </source>
</evidence>
<protein>
    <submittedName>
        <fullName evidence="2">Uncharacterized protein</fullName>
    </submittedName>
</protein>